<sequence length="289" mass="31867">MKKILAILGLAALFCSTAGAADAPARQSTAGPGVSLLKTKLVIPGLDRQRQVRIYLPPGYETSRKRYPVLYMHDAQNLFDNATSFAGEWKVDETLDQLASEGKLELIVVGIDNSPDKRINELNPWDNPRFGAGEGRQYMDFIVKVVKPLVDHTYRTLPDRAHTAIMGSSMGGLITHFAIVQYPQVFSKAGVFSPAYWTAPMSYAYVAAKPLPKDARVYMLMGGDEGDSMVPDVKVMAQTVLRTGLPKDHFVLKIVPGEHHNEGFWSTQFGEAVQWLFAPEGKKVVTAAR</sequence>
<dbReference type="EMBL" id="JANUGU010000002">
    <property type="protein sequence ID" value="MCS0658314.1"/>
    <property type="molecule type" value="Genomic_DNA"/>
</dbReference>
<dbReference type="RefSeq" id="WP_258811500.1">
    <property type="nucleotide sequence ID" value="NZ_JANUGU010000002.1"/>
</dbReference>
<dbReference type="PANTHER" id="PTHR48098">
    <property type="entry name" value="ENTEROCHELIN ESTERASE-RELATED"/>
    <property type="match status" value="1"/>
</dbReference>
<dbReference type="Pfam" id="PF00756">
    <property type="entry name" value="Esterase"/>
    <property type="match status" value="1"/>
</dbReference>
<dbReference type="SUPFAM" id="SSF53474">
    <property type="entry name" value="alpha/beta-Hydrolases"/>
    <property type="match status" value="1"/>
</dbReference>
<evidence type="ECO:0000313" key="2">
    <source>
        <dbReference type="EMBL" id="MCS0658314.1"/>
    </source>
</evidence>
<organism evidence="2 3">
    <name type="scientific">Massilia terrae</name>
    <dbReference type="NCBI Taxonomy" id="1811224"/>
    <lineage>
        <taxon>Bacteria</taxon>
        <taxon>Pseudomonadati</taxon>
        <taxon>Pseudomonadota</taxon>
        <taxon>Betaproteobacteria</taxon>
        <taxon>Burkholderiales</taxon>
        <taxon>Oxalobacteraceae</taxon>
        <taxon>Telluria group</taxon>
        <taxon>Massilia</taxon>
    </lineage>
</organism>
<dbReference type="GO" id="GO:0016787">
    <property type="term" value="F:hydrolase activity"/>
    <property type="evidence" value="ECO:0007669"/>
    <property type="project" value="UniProtKB-KW"/>
</dbReference>
<name>A0ABT2CWI2_9BURK</name>
<keyword evidence="3" id="KW-1185">Reference proteome</keyword>
<gene>
    <name evidence="2" type="ORF">NX778_09590</name>
</gene>
<proteinExistence type="predicted"/>
<reference evidence="2 3" key="1">
    <citation type="submission" date="2022-08" db="EMBL/GenBank/DDBJ databases">
        <title>Reclassification of Massilia species as members of the genera Telluria, Duganella, Pseudoduganella, Mokoshia gen. nov. and Zemynaea gen. nov. using orthogonal and non-orthogonal genome-based approaches.</title>
        <authorList>
            <person name="Bowman J.P."/>
        </authorList>
    </citation>
    <scope>NUCLEOTIDE SEQUENCE [LARGE SCALE GENOMIC DNA]</scope>
    <source>
        <strain evidence="2 3">JCM 31606</strain>
    </source>
</reference>
<keyword evidence="1" id="KW-0732">Signal</keyword>
<dbReference type="Gene3D" id="3.40.50.1820">
    <property type="entry name" value="alpha/beta hydrolase"/>
    <property type="match status" value="1"/>
</dbReference>
<keyword evidence="2" id="KW-0378">Hydrolase</keyword>
<dbReference type="Proteomes" id="UP001204621">
    <property type="component" value="Unassembled WGS sequence"/>
</dbReference>
<evidence type="ECO:0000256" key="1">
    <source>
        <dbReference type="SAM" id="SignalP"/>
    </source>
</evidence>
<dbReference type="InterPro" id="IPR029058">
    <property type="entry name" value="AB_hydrolase_fold"/>
</dbReference>
<feature type="chain" id="PRO_5045253439" evidence="1">
    <location>
        <begin position="21"/>
        <end position="289"/>
    </location>
</feature>
<protein>
    <submittedName>
        <fullName evidence="2">Alpha/beta hydrolase-fold protein</fullName>
    </submittedName>
</protein>
<accession>A0ABT2CWI2</accession>
<feature type="signal peptide" evidence="1">
    <location>
        <begin position="1"/>
        <end position="20"/>
    </location>
</feature>
<comment type="caution">
    <text evidence="2">The sequence shown here is derived from an EMBL/GenBank/DDBJ whole genome shotgun (WGS) entry which is preliminary data.</text>
</comment>
<dbReference type="PANTHER" id="PTHR48098:SF6">
    <property type="entry name" value="FERRI-BACILLIBACTIN ESTERASE BESA"/>
    <property type="match status" value="1"/>
</dbReference>
<dbReference type="InterPro" id="IPR000801">
    <property type="entry name" value="Esterase-like"/>
</dbReference>
<evidence type="ECO:0000313" key="3">
    <source>
        <dbReference type="Proteomes" id="UP001204621"/>
    </source>
</evidence>
<dbReference type="InterPro" id="IPR050583">
    <property type="entry name" value="Mycobacterial_A85_antigen"/>
</dbReference>